<comment type="caution">
    <text evidence="1">The sequence shown here is derived from an EMBL/GenBank/DDBJ whole genome shotgun (WGS) entry which is preliminary data.</text>
</comment>
<keyword evidence="2" id="KW-1185">Reference proteome</keyword>
<proteinExistence type="predicted"/>
<dbReference type="EMBL" id="AFBM01000029">
    <property type="protein sequence ID" value="EGF50532.1"/>
    <property type="molecule type" value="Genomic_DNA"/>
</dbReference>
<evidence type="ECO:0000313" key="2">
    <source>
        <dbReference type="Proteomes" id="UP000010321"/>
    </source>
</evidence>
<gene>
    <name evidence="1" type="ORF">HMPREF9445_02608</name>
</gene>
<name>A0ABN0CLA5_9BACE</name>
<accession>A0ABN0CLA5</accession>
<dbReference type="Proteomes" id="UP000010321">
    <property type="component" value="Unassembled WGS sequence"/>
</dbReference>
<sequence>MYSVLSIYNYSLRRTKIQIKKDISNKIIKTTPVSLSILYPREQVSFVS</sequence>
<protein>
    <submittedName>
        <fullName evidence="1">Uncharacterized protein</fullName>
    </submittedName>
</protein>
<reference evidence="1 2" key="1">
    <citation type="submission" date="2011-02" db="EMBL/GenBank/DDBJ databases">
        <authorList>
            <person name="Weinstock G."/>
            <person name="Sodergren E."/>
            <person name="Clifton S."/>
            <person name="Fulton L."/>
            <person name="Fulton B."/>
            <person name="Courtney L."/>
            <person name="Fronick C."/>
            <person name="Harrison M."/>
            <person name="Strong C."/>
            <person name="Farmer C."/>
            <person name="Delahaunty K."/>
            <person name="Markovic C."/>
            <person name="Hall O."/>
            <person name="Minx P."/>
            <person name="Tomlinson C."/>
            <person name="Mitreva M."/>
            <person name="Hou S."/>
            <person name="Chen J."/>
            <person name="Wollam A."/>
            <person name="Pepin K.H."/>
            <person name="Johnson M."/>
            <person name="Bhonagiri V."/>
            <person name="Zhang X."/>
            <person name="Suruliraj S."/>
            <person name="Warren W."/>
            <person name="Chinwalla A."/>
            <person name="Mardis E.R."/>
            <person name="Wilson R.K."/>
        </authorList>
    </citation>
    <scope>NUCLEOTIDE SEQUENCE [LARGE SCALE GENOMIC DNA]</scope>
    <source>
        <strain evidence="1 2">YIT 12056</strain>
    </source>
</reference>
<evidence type="ECO:0000313" key="1">
    <source>
        <dbReference type="EMBL" id="EGF50532.1"/>
    </source>
</evidence>
<organism evidence="1 2">
    <name type="scientific">Bacteroides clarus YIT 12056</name>
    <dbReference type="NCBI Taxonomy" id="762984"/>
    <lineage>
        <taxon>Bacteria</taxon>
        <taxon>Pseudomonadati</taxon>
        <taxon>Bacteroidota</taxon>
        <taxon>Bacteroidia</taxon>
        <taxon>Bacteroidales</taxon>
        <taxon>Bacteroidaceae</taxon>
        <taxon>Bacteroides</taxon>
    </lineage>
</organism>